<dbReference type="Proteomes" id="UP000199533">
    <property type="component" value="Unassembled WGS sequence"/>
</dbReference>
<name>A0A1I3X2S7_9PROT</name>
<keyword evidence="2" id="KW-1185">Reference proteome</keyword>
<dbReference type="AlphaFoldDB" id="A0A1I3X2S7"/>
<protein>
    <submittedName>
        <fullName evidence="1">Uncharacterized protein</fullName>
    </submittedName>
</protein>
<sequence>MITVKKIGGVCKALNIVNGVEKVVCTEGQKVPVGLDTYTVERQNNKCGIFLVKTEVIDGEIVETLILKCEEGQFV</sequence>
<gene>
    <name evidence="1" type="ORF">SAMN05216302_100174</name>
</gene>
<dbReference type="RefSeq" id="WP_090696306.1">
    <property type="nucleotide sequence ID" value="NZ_FOSP01000001.1"/>
</dbReference>
<evidence type="ECO:0000313" key="1">
    <source>
        <dbReference type="EMBL" id="SFK13507.1"/>
    </source>
</evidence>
<proteinExistence type="predicted"/>
<dbReference type="EMBL" id="FOSP01000001">
    <property type="protein sequence ID" value="SFK13507.1"/>
    <property type="molecule type" value="Genomic_DNA"/>
</dbReference>
<reference evidence="2" key="1">
    <citation type="submission" date="2016-10" db="EMBL/GenBank/DDBJ databases">
        <authorList>
            <person name="Varghese N."/>
            <person name="Submissions S."/>
        </authorList>
    </citation>
    <scope>NUCLEOTIDE SEQUENCE [LARGE SCALE GENOMIC DNA]</scope>
    <source>
        <strain evidence="2">Nm69</strain>
    </source>
</reference>
<organism evidence="1 2">
    <name type="scientific">Nitrosomonas aestuarii</name>
    <dbReference type="NCBI Taxonomy" id="52441"/>
    <lineage>
        <taxon>Bacteria</taxon>
        <taxon>Pseudomonadati</taxon>
        <taxon>Pseudomonadota</taxon>
        <taxon>Betaproteobacteria</taxon>
        <taxon>Nitrosomonadales</taxon>
        <taxon>Nitrosomonadaceae</taxon>
        <taxon>Nitrosomonas</taxon>
    </lineage>
</organism>
<accession>A0A1I3X2S7</accession>
<evidence type="ECO:0000313" key="2">
    <source>
        <dbReference type="Proteomes" id="UP000199533"/>
    </source>
</evidence>